<evidence type="ECO:0000313" key="2">
    <source>
        <dbReference type="Proteomes" id="UP001157134"/>
    </source>
</evidence>
<dbReference type="RefSeq" id="WP_284300597.1">
    <property type="nucleotide sequence ID" value="NZ_BSSV01000008.1"/>
</dbReference>
<organism evidence="1 2">
    <name type="scientific">Thalassotalea loyana</name>
    <dbReference type="NCBI Taxonomy" id="280483"/>
    <lineage>
        <taxon>Bacteria</taxon>
        <taxon>Pseudomonadati</taxon>
        <taxon>Pseudomonadota</taxon>
        <taxon>Gammaproteobacteria</taxon>
        <taxon>Alteromonadales</taxon>
        <taxon>Colwelliaceae</taxon>
        <taxon>Thalassotalea</taxon>
    </lineage>
</organism>
<name>A0ABQ6HFX5_9GAMM</name>
<sequence>MKIDRYFEKIKNGQPINFSSFKKKARLIGLTDSDLFNLFEINKNDKSTVLLQIKDKAAFSSLCDRYSAVLPFNTRSEASKTGRSHSVKVNGTTFHVRLGAAPPTSVIVDSEGEILTTFKQSNSLLIIENEENFIDIHSTLKFLKSHAKIDITHMDVMWGAGNRAANTYLAKFYNNYDHLYCFFDFELGVLRTAQSIFNMMKDHEKTKFSFIVAESAEQDLLDFGSDLKSSQIKSLEKIRKESPILSNVINLMINTRKTMEQEVYL</sequence>
<comment type="caution">
    <text evidence="1">The sequence shown here is derived from an EMBL/GenBank/DDBJ whole genome shotgun (WGS) entry which is preliminary data.</text>
</comment>
<proteinExistence type="predicted"/>
<protein>
    <recommendedName>
        <fullName evidence="3">Wadjet protein JetD C-terminal domain-containing protein</fullName>
    </recommendedName>
</protein>
<evidence type="ECO:0008006" key="3">
    <source>
        <dbReference type="Google" id="ProtNLM"/>
    </source>
</evidence>
<dbReference type="EMBL" id="BSSV01000008">
    <property type="protein sequence ID" value="GLX86997.1"/>
    <property type="molecule type" value="Genomic_DNA"/>
</dbReference>
<accession>A0ABQ6HFX5</accession>
<keyword evidence="2" id="KW-1185">Reference proteome</keyword>
<gene>
    <name evidence="1" type="ORF">tloyanaT_32500</name>
</gene>
<reference evidence="1 2" key="1">
    <citation type="submission" date="2023-03" db="EMBL/GenBank/DDBJ databases">
        <title>Thalassotalea loyana LMG 22536T draft genome sequence.</title>
        <authorList>
            <person name="Sawabe T."/>
        </authorList>
    </citation>
    <scope>NUCLEOTIDE SEQUENCE [LARGE SCALE GENOMIC DNA]</scope>
    <source>
        <strain evidence="1 2">LMG 22536</strain>
    </source>
</reference>
<dbReference type="Proteomes" id="UP001157134">
    <property type="component" value="Unassembled WGS sequence"/>
</dbReference>
<evidence type="ECO:0000313" key="1">
    <source>
        <dbReference type="EMBL" id="GLX86997.1"/>
    </source>
</evidence>